<reference evidence="13" key="2">
    <citation type="submission" date="2025-09" db="UniProtKB">
        <authorList>
            <consortium name="Ensembl"/>
        </authorList>
    </citation>
    <scope>IDENTIFICATION</scope>
</reference>
<dbReference type="PANTHER" id="PTHR24020:SF86">
    <property type="entry name" value="COLLAGEN, TYPE VI, ALPHA 4"/>
    <property type="match status" value="1"/>
</dbReference>
<dbReference type="CDD" id="cd01472">
    <property type="entry name" value="vWA_collagen"/>
    <property type="match status" value="4"/>
</dbReference>
<feature type="domain" description="VWFA" evidence="12">
    <location>
        <begin position="1435"/>
        <end position="1617"/>
    </location>
</feature>
<keyword evidence="5" id="KW-0677">Repeat</keyword>
<evidence type="ECO:0000256" key="6">
    <source>
        <dbReference type="ARBA" id="ARBA00022889"/>
    </source>
</evidence>
<dbReference type="GO" id="GO:0007155">
    <property type="term" value="P:cell adhesion"/>
    <property type="evidence" value="ECO:0007669"/>
    <property type="project" value="UniProtKB-KW"/>
</dbReference>
<evidence type="ECO:0000256" key="11">
    <source>
        <dbReference type="ARBA" id="ARBA00044000"/>
    </source>
</evidence>
<organism evidence="13 14">
    <name type="scientific">Phasianus colchicus</name>
    <name type="common">Common pheasant</name>
    <dbReference type="NCBI Taxonomy" id="9054"/>
    <lineage>
        <taxon>Eukaryota</taxon>
        <taxon>Metazoa</taxon>
        <taxon>Chordata</taxon>
        <taxon>Craniata</taxon>
        <taxon>Vertebrata</taxon>
        <taxon>Euteleostomi</taxon>
        <taxon>Archelosauria</taxon>
        <taxon>Archosauria</taxon>
        <taxon>Dinosauria</taxon>
        <taxon>Saurischia</taxon>
        <taxon>Theropoda</taxon>
        <taxon>Coelurosauria</taxon>
        <taxon>Aves</taxon>
        <taxon>Neognathae</taxon>
        <taxon>Galloanserae</taxon>
        <taxon>Galliformes</taxon>
        <taxon>Phasianidae</taxon>
        <taxon>Phasianinae</taxon>
        <taxon>Phasianus</taxon>
    </lineage>
</organism>
<dbReference type="Ensembl" id="ENSPCLT00000006732.1">
    <property type="protein sequence ID" value="ENSPCLP00000004830.1"/>
    <property type="gene ID" value="ENSPCLG00000004150.1"/>
</dbReference>
<dbReference type="FunFam" id="3.40.50.410:FF:000003">
    <property type="entry name" value="Collagen type VI alpha 3 chain"/>
    <property type="match status" value="1"/>
</dbReference>
<evidence type="ECO:0000256" key="1">
    <source>
        <dbReference type="ARBA" id="ARBA00004498"/>
    </source>
</evidence>
<keyword evidence="14" id="KW-1185">Reference proteome</keyword>
<dbReference type="SMART" id="SM00327">
    <property type="entry name" value="VWA"/>
    <property type="match status" value="9"/>
</dbReference>
<evidence type="ECO:0000256" key="2">
    <source>
        <dbReference type="ARBA" id="ARBA00022525"/>
    </source>
</evidence>
<dbReference type="InterPro" id="IPR002035">
    <property type="entry name" value="VWF_A"/>
</dbReference>
<evidence type="ECO:0000313" key="14">
    <source>
        <dbReference type="Proteomes" id="UP000472261"/>
    </source>
</evidence>
<proteinExistence type="inferred from homology"/>
<evidence type="ECO:0000313" key="13">
    <source>
        <dbReference type="Ensembl" id="ENSPCLP00000004830.1"/>
    </source>
</evidence>
<evidence type="ECO:0000256" key="5">
    <source>
        <dbReference type="ARBA" id="ARBA00022737"/>
    </source>
</evidence>
<keyword evidence="8" id="KW-0325">Glycoprotein</keyword>
<dbReference type="PANTHER" id="PTHR24020">
    <property type="entry name" value="COLLAGEN ALPHA"/>
    <property type="match status" value="1"/>
</dbReference>
<dbReference type="FunFam" id="3.40.50.410:FF:000021">
    <property type="entry name" value="Collagen, type VI, alpha 3"/>
    <property type="match status" value="1"/>
</dbReference>
<comment type="function">
    <text evidence="10">Collagen VI acts as a cell-binding protein.</text>
</comment>
<keyword evidence="4" id="KW-0732">Signal</keyword>
<protein>
    <recommendedName>
        <fullName evidence="12">VWFA domain-containing protein</fullName>
    </recommendedName>
</protein>
<dbReference type="PRINTS" id="PR00453">
    <property type="entry name" value="VWFADOMAIN"/>
</dbReference>
<accession>A0A669PBU1</accession>
<comment type="subcellular location">
    <subcellularLocation>
        <location evidence="1">Secreted</location>
        <location evidence="1">Extracellular space</location>
        <location evidence="1">Extracellular matrix</location>
    </subcellularLocation>
</comment>
<dbReference type="PROSITE" id="PS50234">
    <property type="entry name" value="VWFA"/>
    <property type="match status" value="9"/>
</dbReference>
<evidence type="ECO:0000256" key="4">
    <source>
        <dbReference type="ARBA" id="ARBA00022729"/>
    </source>
</evidence>
<dbReference type="CDD" id="cd01450">
    <property type="entry name" value="vWFA_subfamily_ECM"/>
    <property type="match status" value="3"/>
</dbReference>
<dbReference type="FunFam" id="3.40.50.410:FF:000004">
    <property type="entry name" value="collagen alpha-6(VI) chain"/>
    <property type="match status" value="4"/>
</dbReference>
<evidence type="ECO:0000256" key="7">
    <source>
        <dbReference type="ARBA" id="ARBA00023119"/>
    </source>
</evidence>
<evidence type="ECO:0000259" key="12">
    <source>
        <dbReference type="PROSITE" id="PS50234"/>
    </source>
</evidence>
<dbReference type="SUPFAM" id="SSF53300">
    <property type="entry name" value="vWA-like"/>
    <property type="match status" value="9"/>
</dbReference>
<keyword evidence="7" id="KW-0176">Collagen</keyword>
<reference evidence="13" key="1">
    <citation type="submission" date="2025-08" db="UniProtKB">
        <authorList>
            <consortium name="Ensembl"/>
        </authorList>
    </citation>
    <scope>IDENTIFICATION</scope>
</reference>
<feature type="domain" description="VWFA" evidence="12">
    <location>
        <begin position="1159"/>
        <end position="1351"/>
    </location>
</feature>
<feature type="domain" description="VWFA" evidence="12">
    <location>
        <begin position="415"/>
        <end position="582"/>
    </location>
</feature>
<feature type="domain" description="VWFA" evidence="12">
    <location>
        <begin position="793"/>
        <end position="954"/>
    </location>
</feature>
<dbReference type="FunFam" id="3.40.50.410:FF:000016">
    <property type="entry name" value="Collagen type VI alpha 3 chain"/>
    <property type="match status" value="1"/>
</dbReference>
<comment type="similarity">
    <text evidence="11">Belongs to the type VI collagen family.</text>
</comment>
<keyword evidence="2" id="KW-0964">Secreted</keyword>
<evidence type="ECO:0000256" key="9">
    <source>
        <dbReference type="ARBA" id="ARBA00023278"/>
    </source>
</evidence>
<feature type="domain" description="VWFA" evidence="12">
    <location>
        <begin position="598"/>
        <end position="798"/>
    </location>
</feature>
<feature type="domain" description="VWFA" evidence="12">
    <location>
        <begin position="1641"/>
        <end position="1842"/>
    </location>
</feature>
<dbReference type="Pfam" id="PF00092">
    <property type="entry name" value="VWA"/>
    <property type="match status" value="8"/>
</dbReference>
<sequence length="1878" mass="211006">MADVVFIVDTSTSITQENFQKVKNFLSSLVSSLDIGLDAVRVGLVQYSDKAYQVFLLNQYLLKNGALEQIGNLPYRGGETYTGRALDFVSTNYFTESAGSRAKGYVPQLAILITSGEASDEVEQPAKKLRYRGISIYVVGIGIQNTTELQQIASKPFRKYLYSVGSFDDLPDVSTRLLQNFCIAIENQIQGKELSLYVLSFAKQYADVIFLIDSTENMKPSTSERIKPFLLKVVNALDIAPSNVRVGLVLYSNEPRLEFTLDTFKDKLEILNYLKNLPYRGGQPYTGLAIEFLRNKVFTQEAGSRKKQGVQQIAVVITDGQSLDDYTEPASKLRRESITVYAVGIKNITEGSKLDKIATYPPRNHVTTLKFFLQLSNIAWKIKKQLCNEIVTKTFVVPLQSQSLKKGCVDIEEADIYFLIDGSGSIYPSDFKDMKTFMNEVIRIFQLGANNVRFGVVQYASESKTEIIIGQHNQMMRLTEAIENIDQIGGGTRTGNALSSMKTLFKMAYRDNVPQILIVITDGKSEDGVNQTARDLRQQGINIYAIGIKDAVQQELEEIAGTKNKMFFVNDFDSLKHIKREIVQEVCSTNVCKNVRADIVFLVDSSNSIRPAEFQKIKDFMQSFVIKVDVGLDNVRIGLIQFSSEIREEFQLDRYSTIADVRRAIQEIQQIKLGTLTGKALTFAASYFDPPRGGRPELKQYLIVITDGEAQDSVKNPARAIRDKGITIYAINLLQANNSQLVEITGTQDKVFFENRIITLFLFLLFPLTACKRAEAADIMFVVHGSSGVTDLQFKNMLRLVEAVVNNSVVGKDKVQFGVLVYGSNPEVQFSLNSYASKSLIREAVFSLKPLSGQPFTARALSFARQRFDMNYGGRASSLAVTRILVLITDEPTEPSDRDNLPMAIRALKEDKIVLITVGMSKASREELEEITEDQERLFFVQSYDALENIHENLTQIVCEKSQPVCSNHVADLIFLIDGSESISENSFSIMKTFMKDVVDNFVISRDKVHVGVVQYSQEPQKEFYLNEFYSDAIIKEQISRIEQLKSSTFTGKGLKFAQTLFEPANGGRKYQGVSQNLVVITDGYSADRVDDAAMALRRNGIHVFAVGVGIVNSFELFRIAGDAQRVFTVENFDALKTIKSTITSEICEPKDSPSCDIDLAIAVDISRHTQSASSLLLKQKLQTFLPRLLFQMKSLPNISCSAGSPVNVRFKFQVFSQTKEFLFNSDFEDYNEEIIRKFLDIQTVVDTYLNVDFLQAVQEKFFSATSAKVKVLLVFSDGLDDSLEDLRKAATAFRLKGLDALLLVGLDNSQDLTTLREIEFGRGFGYNEPLSVGFPEIASILQRNLVSDTVAERKCCNVVCKCLGEMGDHGGWGNPGRKVGELWSTKKLLYFFNASLYFVVIQSMHSDALFKLLKCSHTDVLFQNTDTCPVYPTEVVFALDMSEGVTSAAFERMRNIVMSLLKTIKISESNCPTGARVSIVSFNTNTRYLIRFSEFQKHNLLLQAVQRIPLERSTGKRNIGAAMRFVARNVFKRVRQGILTRKVAIFFANGPSQEDVVISTAVLELSAWDITPVVIAFTDLPNVRRAFSIDDTGRFRLFVWERQQDENLESIIHCTLCFDKCKPSTICEVPVSPSLLMDMDITYIMDSSRSISSEDFQKAKEFVSNMLDQFVIAEQPSESFGGTRVALVQHAPRGFLPGRNKTPVALEFDLETYNNKDLMKKHIQESVHQLEGPSAIASALQWTVENVFFKAPRQRKHRVIFTIVGSKTSIQDREKLKEISLGVKCQGFTMFTLALGNDLSDSELIELSSSPTDQHLLTFGRISTSEMVYAQRFARAFLNLLQRKYYPSPELQEECENLDRSDTRDQVSVTERFGTAY</sequence>
<feature type="domain" description="VWFA" evidence="12">
    <location>
        <begin position="972"/>
        <end position="1143"/>
    </location>
</feature>
<keyword evidence="6" id="KW-0130">Cell adhesion</keyword>
<keyword evidence="3" id="KW-0272">Extracellular matrix</keyword>
<dbReference type="InterPro" id="IPR050525">
    <property type="entry name" value="ECM_Assembly_Org"/>
</dbReference>
<name>A0A669PBU1_PHACC</name>
<dbReference type="Proteomes" id="UP000472261">
    <property type="component" value="Unplaced"/>
</dbReference>
<feature type="domain" description="VWFA" evidence="12">
    <location>
        <begin position="3"/>
        <end position="177"/>
    </location>
</feature>
<feature type="domain" description="VWFA" evidence="12">
    <location>
        <begin position="207"/>
        <end position="386"/>
    </location>
</feature>
<evidence type="ECO:0000256" key="3">
    <source>
        <dbReference type="ARBA" id="ARBA00022530"/>
    </source>
</evidence>
<evidence type="ECO:0000256" key="10">
    <source>
        <dbReference type="ARBA" id="ARBA00043858"/>
    </source>
</evidence>
<dbReference type="Gene3D" id="3.40.50.410">
    <property type="entry name" value="von Willebrand factor, type A domain"/>
    <property type="match status" value="9"/>
</dbReference>
<dbReference type="InterPro" id="IPR036465">
    <property type="entry name" value="vWFA_dom_sf"/>
</dbReference>
<evidence type="ECO:0000256" key="8">
    <source>
        <dbReference type="ARBA" id="ARBA00023180"/>
    </source>
</evidence>
<keyword evidence="9" id="KW-0379">Hydroxylation</keyword>
<dbReference type="GO" id="GO:0005589">
    <property type="term" value="C:collagen type VI trimer"/>
    <property type="evidence" value="ECO:0007669"/>
    <property type="project" value="UniProtKB-ARBA"/>
</dbReference>